<dbReference type="InterPro" id="IPR029058">
    <property type="entry name" value="AB_hydrolase_fold"/>
</dbReference>
<gene>
    <name evidence="6" type="ORF">GIB67_014612</name>
</gene>
<sequence length="290" mass="33225">MLASYFRMKYPNVAMAAWASSAPIFEHRDFKMVDDVDAQVSRVYKETNGKCYETLKQSWDLIDKAAAQPSGLDLLSEMFRAAGPLKKFCDDVVSSTKPEGILSSIAEGISNVADSCSSIAEFDSTARPWLWQHSSKTYFCFQMCTELIAPPEHPNNTMFQYNDNEKSFEEVCKDTFGVRPRYHLLTTQYGRHVSFSYNITIVNFLSIHQVQFQINFINFAEHEVVPQKLWQVLENINDSVIALKVNEGSHCLDLELPKKGDPEWLIAHRKKIIDTLKTWIKQYQADAKCL</sequence>
<evidence type="ECO:0000313" key="7">
    <source>
        <dbReference type="Proteomes" id="UP000541444"/>
    </source>
</evidence>
<evidence type="ECO:0000256" key="1">
    <source>
        <dbReference type="ARBA" id="ARBA00011079"/>
    </source>
</evidence>
<comment type="caution">
    <text evidence="6">The sequence shown here is derived from an EMBL/GenBank/DDBJ whole genome shotgun (WGS) entry which is preliminary data.</text>
</comment>
<keyword evidence="5" id="KW-0325">Glycoprotein</keyword>
<dbReference type="EMBL" id="JACGCM010000544">
    <property type="protein sequence ID" value="KAF6171032.1"/>
    <property type="molecule type" value="Genomic_DNA"/>
</dbReference>
<evidence type="ECO:0000256" key="4">
    <source>
        <dbReference type="ARBA" id="ARBA00022801"/>
    </source>
</evidence>
<dbReference type="OrthoDB" id="2130629at2759"/>
<proteinExistence type="inferred from homology"/>
<dbReference type="GO" id="GO:0008239">
    <property type="term" value="F:dipeptidyl-peptidase activity"/>
    <property type="evidence" value="ECO:0007669"/>
    <property type="project" value="TreeGrafter"/>
</dbReference>
<dbReference type="InterPro" id="IPR042269">
    <property type="entry name" value="Ser_carbopepase_S28_SKS"/>
</dbReference>
<accession>A0A7J7NVL1</accession>
<dbReference type="Gene3D" id="1.20.120.980">
    <property type="entry name" value="Serine carboxypeptidase S28, SKS domain"/>
    <property type="match status" value="2"/>
</dbReference>
<protein>
    <submittedName>
        <fullName evidence="6">Uncharacterized protein</fullName>
    </submittedName>
</protein>
<evidence type="ECO:0000256" key="3">
    <source>
        <dbReference type="ARBA" id="ARBA00022729"/>
    </source>
</evidence>
<dbReference type="GO" id="GO:0070008">
    <property type="term" value="F:serine-type exopeptidase activity"/>
    <property type="evidence" value="ECO:0007669"/>
    <property type="project" value="InterPro"/>
</dbReference>
<evidence type="ECO:0000256" key="2">
    <source>
        <dbReference type="ARBA" id="ARBA00022670"/>
    </source>
</evidence>
<keyword evidence="7" id="KW-1185">Reference proteome</keyword>
<dbReference type="Pfam" id="PF05577">
    <property type="entry name" value="Peptidase_S28"/>
    <property type="match status" value="1"/>
</dbReference>
<evidence type="ECO:0000313" key="6">
    <source>
        <dbReference type="EMBL" id="KAF6171032.1"/>
    </source>
</evidence>
<dbReference type="PANTHER" id="PTHR11010:SF120">
    <property type="entry name" value="LYSOSOMAL PRO-X CARBOXYPEPTIDASE"/>
    <property type="match status" value="1"/>
</dbReference>
<keyword evidence="2" id="KW-0645">Protease</keyword>
<dbReference type="AlphaFoldDB" id="A0A7J7NVL1"/>
<dbReference type="Proteomes" id="UP000541444">
    <property type="component" value="Unassembled WGS sequence"/>
</dbReference>
<keyword evidence="3" id="KW-0732">Signal</keyword>
<name>A0A7J7NVL1_9MAGN</name>
<dbReference type="Gene3D" id="3.40.50.1820">
    <property type="entry name" value="alpha/beta hydrolase"/>
    <property type="match status" value="2"/>
</dbReference>
<dbReference type="InterPro" id="IPR008758">
    <property type="entry name" value="Peptidase_S28"/>
</dbReference>
<dbReference type="PANTHER" id="PTHR11010">
    <property type="entry name" value="PROTEASE S28 PRO-X CARBOXYPEPTIDASE-RELATED"/>
    <property type="match status" value="1"/>
</dbReference>
<reference evidence="6 7" key="1">
    <citation type="journal article" date="2020" name="IScience">
        <title>Genome Sequencing of the Endangered Kingdonia uniflora (Circaeasteraceae, Ranunculales) Reveals Potential Mechanisms of Evolutionary Specialization.</title>
        <authorList>
            <person name="Sun Y."/>
            <person name="Deng T."/>
            <person name="Zhang A."/>
            <person name="Moore M.J."/>
            <person name="Landis J.B."/>
            <person name="Lin N."/>
            <person name="Zhang H."/>
            <person name="Zhang X."/>
            <person name="Huang J."/>
            <person name="Zhang X."/>
            <person name="Sun H."/>
            <person name="Wang H."/>
        </authorList>
    </citation>
    <scope>NUCLEOTIDE SEQUENCE [LARGE SCALE GENOMIC DNA]</scope>
    <source>
        <strain evidence="6">TB1705</strain>
        <tissue evidence="6">Leaf</tissue>
    </source>
</reference>
<dbReference type="GO" id="GO:0006508">
    <property type="term" value="P:proteolysis"/>
    <property type="evidence" value="ECO:0007669"/>
    <property type="project" value="UniProtKB-KW"/>
</dbReference>
<comment type="similarity">
    <text evidence="1">Belongs to the peptidase S28 family.</text>
</comment>
<evidence type="ECO:0000256" key="5">
    <source>
        <dbReference type="ARBA" id="ARBA00023180"/>
    </source>
</evidence>
<organism evidence="6 7">
    <name type="scientific">Kingdonia uniflora</name>
    <dbReference type="NCBI Taxonomy" id="39325"/>
    <lineage>
        <taxon>Eukaryota</taxon>
        <taxon>Viridiplantae</taxon>
        <taxon>Streptophyta</taxon>
        <taxon>Embryophyta</taxon>
        <taxon>Tracheophyta</taxon>
        <taxon>Spermatophyta</taxon>
        <taxon>Magnoliopsida</taxon>
        <taxon>Ranunculales</taxon>
        <taxon>Circaeasteraceae</taxon>
        <taxon>Kingdonia</taxon>
    </lineage>
</organism>
<keyword evidence="4" id="KW-0378">Hydrolase</keyword>